<dbReference type="GO" id="GO:0004674">
    <property type="term" value="F:protein serine/threonine kinase activity"/>
    <property type="evidence" value="ECO:0007669"/>
    <property type="project" value="TreeGrafter"/>
</dbReference>
<dbReference type="InterPro" id="IPR001245">
    <property type="entry name" value="Ser-Thr/Tyr_kinase_cat_dom"/>
</dbReference>
<name>A0A9P6MLW2_9FUNG</name>
<dbReference type="EMBL" id="JAAAID010002336">
    <property type="protein sequence ID" value="KAG0007479.1"/>
    <property type="molecule type" value="Genomic_DNA"/>
</dbReference>
<dbReference type="InterPro" id="IPR036770">
    <property type="entry name" value="Ankyrin_rpt-contain_sf"/>
</dbReference>
<dbReference type="Gene3D" id="1.10.510.10">
    <property type="entry name" value="Transferase(Phosphotransferase) domain 1"/>
    <property type="match status" value="1"/>
</dbReference>
<dbReference type="Gene3D" id="1.25.40.20">
    <property type="entry name" value="Ankyrin repeat-containing domain"/>
    <property type="match status" value="1"/>
</dbReference>
<gene>
    <name evidence="5" type="ORF">BGZ80_004616</name>
</gene>
<dbReference type="PROSITE" id="PS50088">
    <property type="entry name" value="ANK_REPEAT"/>
    <property type="match status" value="1"/>
</dbReference>
<comment type="caution">
    <text evidence="5">The sequence shown here is derived from an EMBL/GenBank/DDBJ whole genome shotgun (WGS) entry which is preliminary data.</text>
</comment>
<evidence type="ECO:0000256" key="2">
    <source>
        <dbReference type="PROSITE-ProRule" id="PRU00023"/>
    </source>
</evidence>
<dbReference type="InterPro" id="IPR051681">
    <property type="entry name" value="Ser/Thr_Kinases-Pseudokinases"/>
</dbReference>
<reference evidence="5" key="1">
    <citation type="journal article" date="2020" name="Fungal Divers.">
        <title>Resolving the Mortierellaceae phylogeny through synthesis of multi-gene phylogenetics and phylogenomics.</title>
        <authorList>
            <person name="Vandepol N."/>
            <person name="Liber J."/>
            <person name="Desiro A."/>
            <person name="Na H."/>
            <person name="Kennedy M."/>
            <person name="Barry K."/>
            <person name="Grigoriev I.V."/>
            <person name="Miller A.N."/>
            <person name="O'Donnell K."/>
            <person name="Stajich J.E."/>
            <person name="Bonito G."/>
        </authorList>
    </citation>
    <scope>NUCLEOTIDE SEQUENCE</scope>
    <source>
        <strain evidence="5">NRRL 2769</strain>
    </source>
</reference>
<evidence type="ECO:0000256" key="3">
    <source>
        <dbReference type="SAM" id="MobiDB-lite"/>
    </source>
</evidence>
<proteinExistence type="inferred from homology"/>
<feature type="domain" description="Protein kinase" evidence="4">
    <location>
        <begin position="1"/>
        <end position="218"/>
    </location>
</feature>
<dbReference type="SMART" id="SM00219">
    <property type="entry name" value="TyrKc"/>
    <property type="match status" value="1"/>
</dbReference>
<dbReference type="Pfam" id="PF07714">
    <property type="entry name" value="PK_Tyr_Ser-Thr"/>
    <property type="match status" value="1"/>
</dbReference>
<evidence type="ECO:0000313" key="5">
    <source>
        <dbReference type="EMBL" id="KAG0007479.1"/>
    </source>
</evidence>
<keyword evidence="6" id="KW-1185">Reference proteome</keyword>
<dbReference type="SUPFAM" id="SSF56112">
    <property type="entry name" value="Protein kinase-like (PK-like)"/>
    <property type="match status" value="1"/>
</dbReference>
<dbReference type="Proteomes" id="UP000703661">
    <property type="component" value="Unassembled WGS sequence"/>
</dbReference>
<dbReference type="SUPFAM" id="SSF48403">
    <property type="entry name" value="Ankyrin repeat"/>
    <property type="match status" value="1"/>
</dbReference>
<organism evidence="5 6">
    <name type="scientific">Entomortierella chlamydospora</name>
    <dbReference type="NCBI Taxonomy" id="101097"/>
    <lineage>
        <taxon>Eukaryota</taxon>
        <taxon>Fungi</taxon>
        <taxon>Fungi incertae sedis</taxon>
        <taxon>Mucoromycota</taxon>
        <taxon>Mortierellomycotina</taxon>
        <taxon>Mortierellomycetes</taxon>
        <taxon>Mortierellales</taxon>
        <taxon>Mortierellaceae</taxon>
        <taxon>Entomortierella</taxon>
    </lineage>
</organism>
<dbReference type="InterPro" id="IPR002110">
    <property type="entry name" value="Ankyrin_rpt"/>
</dbReference>
<evidence type="ECO:0000313" key="6">
    <source>
        <dbReference type="Proteomes" id="UP000703661"/>
    </source>
</evidence>
<dbReference type="GO" id="GO:0005524">
    <property type="term" value="F:ATP binding"/>
    <property type="evidence" value="ECO:0007669"/>
    <property type="project" value="InterPro"/>
</dbReference>
<dbReference type="InterPro" id="IPR011009">
    <property type="entry name" value="Kinase-like_dom_sf"/>
</dbReference>
<feature type="repeat" description="ANK" evidence="2">
    <location>
        <begin position="416"/>
        <end position="454"/>
    </location>
</feature>
<accession>A0A9P6MLW2</accession>
<dbReference type="AlphaFoldDB" id="A0A9P6MLW2"/>
<dbReference type="GO" id="GO:0004713">
    <property type="term" value="F:protein tyrosine kinase activity"/>
    <property type="evidence" value="ECO:0007669"/>
    <property type="project" value="InterPro"/>
</dbReference>
<evidence type="ECO:0000259" key="4">
    <source>
        <dbReference type="PROSITE" id="PS50011"/>
    </source>
</evidence>
<protein>
    <recommendedName>
        <fullName evidence="4">Protein kinase domain-containing protein</fullName>
    </recommendedName>
</protein>
<feature type="compositionally biased region" description="Low complexity" evidence="3">
    <location>
        <begin position="258"/>
        <end position="293"/>
    </location>
</feature>
<feature type="region of interest" description="Disordered" evidence="3">
    <location>
        <begin position="248"/>
        <end position="296"/>
    </location>
</feature>
<comment type="similarity">
    <text evidence="1">Belongs to the protein kinase superfamily. TKL Ser/Thr protein kinase family.</text>
</comment>
<evidence type="ECO:0000256" key="1">
    <source>
        <dbReference type="ARBA" id="ARBA00005843"/>
    </source>
</evidence>
<dbReference type="InterPro" id="IPR000719">
    <property type="entry name" value="Prot_kinase_dom"/>
</dbReference>
<dbReference type="PROSITE" id="PS50011">
    <property type="entry name" value="PROTEIN_KINASE_DOM"/>
    <property type="match status" value="1"/>
</dbReference>
<dbReference type="InterPro" id="IPR020635">
    <property type="entry name" value="Tyr_kinase_cat_dom"/>
</dbReference>
<keyword evidence="2" id="KW-0040">ANK repeat</keyword>
<feature type="non-terminal residue" evidence="5">
    <location>
        <position position="594"/>
    </location>
</feature>
<sequence length="594" mass="64788">VIQLFGYLPNANLPSGQSPALLLQQPSGGSLRQFLDRNFSSIQWPERYKLGLDIAQGLRFLASRGVPCTINSGNILVDADGGAVLTGFGSPGGMITSAPCQMTLQASGPSLVVYMAPERIMGRGGYCLEWSVYSLGVLLWELSSGKMPFEEIITRAETGPRLAKNMEQLSSAIVKGLREEAVPGTPDIYEQLYKMCWAGDAETRPPLEVVEETLQMMVVVEPMDMLMLPGEEMNMTISTVVSESIDGDSLSMHTPMYSSSVRSDSPGPSRAPSRSCSLVPSQSSAPSQSNAPVHTKPGTLHEAISVSNADMTEWYILAGHDLNGYAIVPTYSSECEITPIQTCLAHFMPSSLVIFKELMEQDVDVKLLAKRSLQNCLHILLERYIPFKNDNGSAHLFKALEMLLAAGVEVNATDGQGNTPLHLLMRNPRMSSDDVAEVLKRMVVKGADSSLKSPKDGNVLTLAAKYLHLEAARFILASDITASEPDSIDRAIEACMTMTGRATDTFVSIRGKMRELLKQWTGKVGMPKREKLVIKVLQDAGLIDKSGIRITKGRAIRLAPPPQIACANKFYDKHVKAKRDRLMSRVGVLPMGVW</sequence>
<dbReference type="PANTHER" id="PTHR44329">
    <property type="entry name" value="SERINE/THREONINE-PROTEIN KINASE TNNI3K-RELATED"/>
    <property type="match status" value="1"/>
</dbReference>